<dbReference type="InterPro" id="IPR007159">
    <property type="entry name" value="SpoVT-AbrB_dom"/>
</dbReference>
<dbReference type="Proteomes" id="UP000242705">
    <property type="component" value="Unassembled WGS sequence"/>
</dbReference>
<dbReference type="CDD" id="cd16321">
    <property type="entry name" value="MraZ_C"/>
    <property type="match status" value="1"/>
</dbReference>
<dbReference type="NCBIfam" id="TIGR00242">
    <property type="entry name" value="division/cell wall cluster transcriptional repressor MraZ"/>
    <property type="match status" value="1"/>
</dbReference>
<dbReference type="PANTHER" id="PTHR34701:SF1">
    <property type="entry name" value="TRANSCRIPTIONAL REGULATOR MRAZ"/>
    <property type="match status" value="1"/>
</dbReference>
<dbReference type="RefSeq" id="WP_020374569.1">
    <property type="nucleotide sequence ID" value="NZ_MDZD01000018.1"/>
</dbReference>
<dbReference type="PROSITE" id="PS51740">
    <property type="entry name" value="SPOVT_ABRB"/>
    <property type="match status" value="2"/>
</dbReference>
<keyword evidence="5 7" id="KW-0238">DNA-binding</keyword>
<dbReference type="InterPro" id="IPR037914">
    <property type="entry name" value="SpoVT-AbrB_sf"/>
</dbReference>
<organism evidence="9 10">
    <name type="scientific">Sulfobacillus thermosulfidooxidans</name>
    <dbReference type="NCBI Taxonomy" id="28034"/>
    <lineage>
        <taxon>Bacteria</taxon>
        <taxon>Bacillati</taxon>
        <taxon>Bacillota</taxon>
        <taxon>Clostridia</taxon>
        <taxon>Eubacteriales</taxon>
        <taxon>Clostridiales Family XVII. Incertae Sedis</taxon>
        <taxon>Sulfobacillus</taxon>
    </lineage>
</organism>
<dbReference type="InterPro" id="IPR003444">
    <property type="entry name" value="MraZ"/>
</dbReference>
<gene>
    <name evidence="7" type="primary">mraZ</name>
    <name evidence="9" type="ORF">C7B47_01540</name>
</gene>
<dbReference type="GO" id="GO:0000976">
    <property type="term" value="F:transcription cis-regulatory region binding"/>
    <property type="evidence" value="ECO:0007669"/>
    <property type="project" value="TreeGrafter"/>
</dbReference>
<dbReference type="EMBL" id="PXYX01000001">
    <property type="protein sequence ID" value="PSR30019.1"/>
    <property type="molecule type" value="Genomic_DNA"/>
</dbReference>
<evidence type="ECO:0000256" key="5">
    <source>
        <dbReference type="ARBA" id="ARBA00023125"/>
    </source>
</evidence>
<evidence type="ECO:0000256" key="1">
    <source>
        <dbReference type="ARBA" id="ARBA00013860"/>
    </source>
</evidence>
<feature type="domain" description="SpoVT-AbrB" evidence="8">
    <location>
        <begin position="5"/>
        <end position="47"/>
    </location>
</feature>
<keyword evidence="2 7" id="KW-0963">Cytoplasm</keyword>
<evidence type="ECO:0000313" key="9">
    <source>
        <dbReference type="EMBL" id="PSR30019.1"/>
    </source>
</evidence>
<comment type="caution">
    <text evidence="9">The sequence shown here is derived from an EMBL/GenBank/DDBJ whole genome shotgun (WGS) entry which is preliminary data.</text>
</comment>
<dbReference type="InterPro" id="IPR038619">
    <property type="entry name" value="MraZ_sf"/>
</dbReference>
<dbReference type="InterPro" id="IPR035642">
    <property type="entry name" value="MraZ_N"/>
</dbReference>
<feature type="domain" description="SpoVT-AbrB" evidence="8">
    <location>
        <begin position="76"/>
        <end position="119"/>
    </location>
</feature>
<dbReference type="HAMAP" id="MF_01008">
    <property type="entry name" value="MraZ"/>
    <property type="match status" value="1"/>
</dbReference>
<dbReference type="SUPFAM" id="SSF89447">
    <property type="entry name" value="AbrB/MazE/MraZ-like"/>
    <property type="match status" value="1"/>
</dbReference>
<comment type="similarity">
    <text evidence="7">Belongs to the MraZ family.</text>
</comment>
<comment type="subunit">
    <text evidence="7">Forms oligomers.</text>
</comment>
<evidence type="ECO:0000256" key="6">
    <source>
        <dbReference type="ARBA" id="ARBA00023163"/>
    </source>
</evidence>
<dbReference type="CDD" id="cd16320">
    <property type="entry name" value="MraZ_N"/>
    <property type="match status" value="1"/>
</dbReference>
<evidence type="ECO:0000259" key="8">
    <source>
        <dbReference type="PROSITE" id="PS51740"/>
    </source>
</evidence>
<evidence type="ECO:0000256" key="4">
    <source>
        <dbReference type="ARBA" id="ARBA00023015"/>
    </source>
</evidence>
<evidence type="ECO:0000256" key="2">
    <source>
        <dbReference type="ARBA" id="ARBA00022490"/>
    </source>
</evidence>
<dbReference type="FunFam" id="3.40.1550.20:FF:000002">
    <property type="entry name" value="Transcriptional regulator MraZ"/>
    <property type="match status" value="1"/>
</dbReference>
<dbReference type="GO" id="GO:2000143">
    <property type="term" value="P:negative regulation of DNA-templated transcription initiation"/>
    <property type="evidence" value="ECO:0007669"/>
    <property type="project" value="TreeGrafter"/>
</dbReference>
<sequence>MLMGEYEHTLDDKGRITIPAKLRDDLNGHFVITKGLDGCLFIYPMDEWRKLEERLKALPMTNANARAFARLFLAGAQDVEMDKQYRVTIPPRLREHAGIDRDVTLVGVSTRVEMWATERWTAYQQSAQTSYEEVAEKMVDFGF</sequence>
<keyword evidence="4 7" id="KW-0805">Transcription regulation</keyword>
<evidence type="ECO:0000256" key="7">
    <source>
        <dbReference type="HAMAP-Rule" id="MF_01008"/>
    </source>
</evidence>
<dbReference type="InterPro" id="IPR020603">
    <property type="entry name" value="MraZ_dom"/>
</dbReference>
<accession>A0A1R0IQL0</accession>
<keyword evidence="6 7" id="KW-0804">Transcription</keyword>
<evidence type="ECO:0000256" key="3">
    <source>
        <dbReference type="ARBA" id="ARBA00022737"/>
    </source>
</evidence>
<dbReference type="GO" id="GO:0003700">
    <property type="term" value="F:DNA-binding transcription factor activity"/>
    <property type="evidence" value="ECO:0007669"/>
    <property type="project" value="UniProtKB-UniRule"/>
</dbReference>
<dbReference type="Gene3D" id="3.40.1550.20">
    <property type="entry name" value="Transcriptional regulator MraZ domain"/>
    <property type="match status" value="1"/>
</dbReference>
<dbReference type="GO" id="GO:0005737">
    <property type="term" value="C:cytoplasm"/>
    <property type="evidence" value="ECO:0007669"/>
    <property type="project" value="UniProtKB-UniRule"/>
</dbReference>
<dbReference type="Pfam" id="PF02381">
    <property type="entry name" value="MraZ"/>
    <property type="match status" value="2"/>
</dbReference>
<dbReference type="InterPro" id="IPR035644">
    <property type="entry name" value="MraZ_C"/>
</dbReference>
<dbReference type="GO" id="GO:0009295">
    <property type="term" value="C:nucleoid"/>
    <property type="evidence" value="ECO:0007669"/>
    <property type="project" value="UniProtKB-SubCell"/>
</dbReference>
<keyword evidence="3" id="KW-0677">Repeat</keyword>
<comment type="subcellular location">
    <subcellularLocation>
        <location evidence="7">Cytoplasm</location>
        <location evidence="7">Nucleoid</location>
    </subcellularLocation>
</comment>
<evidence type="ECO:0000313" key="10">
    <source>
        <dbReference type="Proteomes" id="UP000242705"/>
    </source>
</evidence>
<proteinExistence type="inferred from homology"/>
<name>A0A1R0IQL0_SULTH</name>
<dbReference type="AlphaFoldDB" id="A0A1R0IQL0"/>
<dbReference type="PANTHER" id="PTHR34701">
    <property type="entry name" value="TRANSCRIPTIONAL REGULATOR MRAZ"/>
    <property type="match status" value="1"/>
</dbReference>
<protein>
    <recommendedName>
        <fullName evidence="1 7">Transcriptional regulator MraZ</fullName>
    </recommendedName>
</protein>
<reference evidence="9 10" key="1">
    <citation type="journal article" date="2014" name="BMC Genomics">
        <title>Comparison of environmental and isolate Sulfobacillus genomes reveals diverse carbon, sulfur, nitrogen, and hydrogen metabolisms.</title>
        <authorList>
            <person name="Justice N.B."/>
            <person name="Norman A."/>
            <person name="Brown C.T."/>
            <person name="Singh A."/>
            <person name="Thomas B.C."/>
            <person name="Banfield J.F."/>
        </authorList>
    </citation>
    <scope>NUCLEOTIDE SEQUENCE [LARGE SCALE GENOMIC DNA]</scope>
    <source>
        <strain evidence="9">AMDSBA5</strain>
    </source>
</reference>